<reference evidence="2 3" key="1">
    <citation type="submission" date="2024-11" db="EMBL/GenBank/DDBJ databases">
        <title>Chromosome-level genome assembly of Eucalyptus globulus Labill. provides insights into its genome evolution.</title>
        <authorList>
            <person name="Li X."/>
        </authorList>
    </citation>
    <scope>NUCLEOTIDE SEQUENCE [LARGE SCALE GENOMIC DNA]</scope>
    <source>
        <strain evidence="2">CL2024</strain>
        <tissue evidence="2">Fresh tender leaves</tissue>
    </source>
</reference>
<keyword evidence="1" id="KW-0812">Transmembrane</keyword>
<dbReference type="Proteomes" id="UP001634007">
    <property type="component" value="Unassembled WGS sequence"/>
</dbReference>
<dbReference type="AlphaFoldDB" id="A0ABD3KYY6"/>
<name>A0ABD3KYY6_EUCGL</name>
<proteinExistence type="predicted"/>
<accession>A0ABD3KYY6</accession>
<evidence type="ECO:0000313" key="2">
    <source>
        <dbReference type="EMBL" id="KAL3744568.1"/>
    </source>
</evidence>
<comment type="caution">
    <text evidence="2">The sequence shown here is derived from an EMBL/GenBank/DDBJ whole genome shotgun (WGS) entry which is preliminary data.</text>
</comment>
<feature type="transmembrane region" description="Helical" evidence="1">
    <location>
        <begin position="20"/>
        <end position="36"/>
    </location>
</feature>
<keyword evidence="1" id="KW-1133">Transmembrane helix</keyword>
<evidence type="ECO:0000256" key="1">
    <source>
        <dbReference type="SAM" id="Phobius"/>
    </source>
</evidence>
<feature type="transmembrane region" description="Helical" evidence="1">
    <location>
        <begin position="87"/>
        <end position="109"/>
    </location>
</feature>
<dbReference type="PANTHER" id="PTHR35758">
    <property type="entry name" value="TRANSMEMBRANE PROTEIN"/>
    <property type="match status" value="1"/>
</dbReference>
<dbReference type="PANTHER" id="PTHR35758:SF2">
    <property type="entry name" value="TRANSMEMBRANE PROTEIN"/>
    <property type="match status" value="1"/>
</dbReference>
<sequence length="113" mass="12547">MENGSTVSSQRSRFSSYERLVAIGLAIVAVASPLFIDRNPSAEEEEEDETSLFDFSAWLPLLLLMLIFAIALLPFMEKSFATFDHYWIHRVGGSPGGILFILVVLALILKLKG</sequence>
<gene>
    <name evidence="2" type="ORF">ACJRO7_013785</name>
</gene>
<keyword evidence="1" id="KW-0472">Membrane</keyword>
<protein>
    <recommendedName>
        <fullName evidence="4">Transmembrane protein</fullName>
    </recommendedName>
</protein>
<feature type="transmembrane region" description="Helical" evidence="1">
    <location>
        <begin position="56"/>
        <end position="75"/>
    </location>
</feature>
<organism evidence="2 3">
    <name type="scientific">Eucalyptus globulus</name>
    <name type="common">Tasmanian blue gum</name>
    <dbReference type="NCBI Taxonomy" id="34317"/>
    <lineage>
        <taxon>Eukaryota</taxon>
        <taxon>Viridiplantae</taxon>
        <taxon>Streptophyta</taxon>
        <taxon>Embryophyta</taxon>
        <taxon>Tracheophyta</taxon>
        <taxon>Spermatophyta</taxon>
        <taxon>Magnoliopsida</taxon>
        <taxon>eudicotyledons</taxon>
        <taxon>Gunneridae</taxon>
        <taxon>Pentapetalae</taxon>
        <taxon>rosids</taxon>
        <taxon>malvids</taxon>
        <taxon>Myrtales</taxon>
        <taxon>Myrtaceae</taxon>
        <taxon>Myrtoideae</taxon>
        <taxon>Eucalypteae</taxon>
        <taxon>Eucalyptus</taxon>
    </lineage>
</organism>
<dbReference type="EMBL" id="JBJKBG010000003">
    <property type="protein sequence ID" value="KAL3744568.1"/>
    <property type="molecule type" value="Genomic_DNA"/>
</dbReference>
<evidence type="ECO:0008006" key="4">
    <source>
        <dbReference type="Google" id="ProtNLM"/>
    </source>
</evidence>
<keyword evidence="3" id="KW-1185">Reference proteome</keyword>
<evidence type="ECO:0000313" key="3">
    <source>
        <dbReference type="Proteomes" id="UP001634007"/>
    </source>
</evidence>